<organism evidence="1 2">
    <name type="scientific">Microlunatus parietis</name>
    <dbReference type="NCBI Taxonomy" id="682979"/>
    <lineage>
        <taxon>Bacteria</taxon>
        <taxon>Bacillati</taxon>
        <taxon>Actinomycetota</taxon>
        <taxon>Actinomycetes</taxon>
        <taxon>Propionibacteriales</taxon>
        <taxon>Propionibacteriaceae</taxon>
        <taxon>Microlunatus</taxon>
    </lineage>
</organism>
<comment type="caution">
    <text evidence="1">The sequence shown here is derived from an EMBL/GenBank/DDBJ whole genome shotgun (WGS) entry which is preliminary data.</text>
</comment>
<protein>
    <submittedName>
        <fullName evidence="1">Plasmid stability protein</fullName>
    </submittedName>
</protein>
<dbReference type="InterPro" id="IPR010985">
    <property type="entry name" value="Ribbon_hlx_hlx"/>
</dbReference>
<keyword evidence="2" id="KW-1185">Reference proteome</keyword>
<accession>A0A7Y9L925</accession>
<proteinExistence type="predicted"/>
<dbReference type="SUPFAM" id="SSF47598">
    <property type="entry name" value="Ribbon-helix-helix"/>
    <property type="match status" value="1"/>
</dbReference>
<dbReference type="GO" id="GO:0006355">
    <property type="term" value="P:regulation of DNA-templated transcription"/>
    <property type="evidence" value="ECO:0007669"/>
    <property type="project" value="InterPro"/>
</dbReference>
<dbReference type="EMBL" id="JACCBU010000001">
    <property type="protein sequence ID" value="NYE69122.1"/>
    <property type="molecule type" value="Genomic_DNA"/>
</dbReference>
<dbReference type="RefSeq" id="WP_218871023.1">
    <property type="nucleotide sequence ID" value="NZ_JACCBU010000001.1"/>
</dbReference>
<evidence type="ECO:0000313" key="2">
    <source>
        <dbReference type="Proteomes" id="UP000569914"/>
    </source>
</evidence>
<gene>
    <name evidence="1" type="ORF">BKA15_000451</name>
</gene>
<dbReference type="AlphaFoldDB" id="A0A7Y9L925"/>
<evidence type="ECO:0000313" key="1">
    <source>
        <dbReference type="EMBL" id="NYE69122.1"/>
    </source>
</evidence>
<name>A0A7Y9L925_9ACTN</name>
<dbReference type="Proteomes" id="UP000569914">
    <property type="component" value="Unassembled WGS sequence"/>
</dbReference>
<reference evidence="1 2" key="1">
    <citation type="submission" date="2020-07" db="EMBL/GenBank/DDBJ databases">
        <title>Sequencing the genomes of 1000 actinobacteria strains.</title>
        <authorList>
            <person name="Klenk H.-P."/>
        </authorList>
    </citation>
    <scope>NUCLEOTIDE SEQUENCE [LARGE SCALE GENOMIC DNA]</scope>
    <source>
        <strain evidence="1 2">DSM 22083</strain>
    </source>
</reference>
<sequence>MTDRLKFTPVGIEADPRRTLVGTAGGTVVGMAMNLRLTDEDTEALRAYAAEHGTSMQQAALDAIRQMLHGERRSRFIRHILDEDRELLHRLSQ</sequence>